<organism evidence="1 2">
    <name type="scientific">Nostoc linckia z7</name>
    <dbReference type="NCBI Taxonomy" id="1628745"/>
    <lineage>
        <taxon>Bacteria</taxon>
        <taxon>Bacillati</taxon>
        <taxon>Cyanobacteriota</taxon>
        <taxon>Cyanophyceae</taxon>
        <taxon>Nostocales</taxon>
        <taxon>Nostocaceae</taxon>
        <taxon>Nostoc</taxon>
    </lineage>
</organism>
<sequence length="325" mass="35497">MAAINFTDCFAGGSNLGTGSCNNNPSKVVGVSFHRLNEVFTATELLNARTLFQAIFTDDTPSERGSFVPAFMSENQSEDVQRFTYPNGTSKVTRDVVNRFRMEHTLSKCVQDQLYRGYNDQQGNFGVLIWDAGGKVWGENVTDVNGTITGIKPIRLSEIYIEPLVWASEEEPTRYYFALEFANFQSLNVNASSVQLNFSLSDLEQVQNAYLSLIAFTNPTTGTFQVGIAACCGAENLVDAYPTLLNDPDAFVLTNRATGNAITIDSVTVVTVNEQKILLIDADAKDTYYPASGQSMVLTLASVSALAALGIEYYEAAQSIVITRP</sequence>
<accession>A0ABX4KJS8</accession>
<dbReference type="Proteomes" id="UP000222523">
    <property type="component" value="Unassembled WGS sequence"/>
</dbReference>
<proteinExistence type="predicted"/>
<evidence type="ECO:0000313" key="1">
    <source>
        <dbReference type="EMBL" id="PHJ87192.1"/>
    </source>
</evidence>
<dbReference type="EMBL" id="LAHC01000163">
    <property type="protein sequence ID" value="PHJ87192.1"/>
    <property type="molecule type" value="Genomic_DNA"/>
</dbReference>
<keyword evidence="2" id="KW-1185">Reference proteome</keyword>
<comment type="caution">
    <text evidence="1">The sequence shown here is derived from an EMBL/GenBank/DDBJ whole genome shotgun (WGS) entry which is preliminary data.</text>
</comment>
<evidence type="ECO:0000313" key="2">
    <source>
        <dbReference type="Proteomes" id="UP000222523"/>
    </source>
</evidence>
<dbReference type="RefSeq" id="WP_099072418.1">
    <property type="nucleotide sequence ID" value="NZ_LAHC01000163.1"/>
</dbReference>
<name>A0ABX4KJS8_NOSLI</name>
<reference evidence="1 2" key="1">
    <citation type="submission" date="2015-02" db="EMBL/GenBank/DDBJ databases">
        <title>Nostoc linckia genome annotation.</title>
        <authorList>
            <person name="Zhou Z."/>
        </authorList>
    </citation>
    <scope>NUCLEOTIDE SEQUENCE [LARGE SCALE GENOMIC DNA]</scope>
    <source>
        <strain evidence="2">z7</strain>
    </source>
</reference>
<protein>
    <submittedName>
        <fullName evidence="1">Uncharacterized protein</fullName>
    </submittedName>
</protein>
<gene>
    <name evidence="1" type="ORF">VF04_35025</name>
</gene>